<name>A0A9N9BE61_9GLOM</name>
<organism evidence="2 3">
    <name type="scientific">Dentiscutata erythropus</name>
    <dbReference type="NCBI Taxonomy" id="1348616"/>
    <lineage>
        <taxon>Eukaryota</taxon>
        <taxon>Fungi</taxon>
        <taxon>Fungi incertae sedis</taxon>
        <taxon>Mucoromycota</taxon>
        <taxon>Glomeromycotina</taxon>
        <taxon>Glomeromycetes</taxon>
        <taxon>Diversisporales</taxon>
        <taxon>Gigasporaceae</taxon>
        <taxon>Dentiscutata</taxon>
    </lineage>
</organism>
<dbReference type="Proteomes" id="UP000789405">
    <property type="component" value="Unassembled WGS sequence"/>
</dbReference>
<feature type="compositionally biased region" description="Polar residues" evidence="1">
    <location>
        <begin position="9"/>
        <end position="26"/>
    </location>
</feature>
<dbReference type="EMBL" id="CAJVPY010002473">
    <property type="protein sequence ID" value="CAG8561617.1"/>
    <property type="molecule type" value="Genomic_DNA"/>
</dbReference>
<feature type="region of interest" description="Disordered" evidence="1">
    <location>
        <begin position="1"/>
        <end position="35"/>
    </location>
</feature>
<feature type="compositionally biased region" description="Acidic residues" evidence="1">
    <location>
        <begin position="240"/>
        <end position="252"/>
    </location>
</feature>
<accession>A0A9N9BE61</accession>
<dbReference type="AlphaFoldDB" id="A0A9N9BE61"/>
<sequence>MSKRKQKQNESVSCDTETDSRNSSNARAGRPPTGVWKFFEKGTSRGDGHWEANHCKKVSEEWRCHFNYILVNNLKDIPTDEPLYSMSNTVSPLVKRKKIAKQPDITNCQIIMQNQVNGGGLKTYIETRWTSVYECIFSIVRLKACLEEIQENHSEIISPVILTILRGRDFFTDMQYLSEVLLPIRNAILAQLCHIHTTEVSPEIMANIAESVFKELEEETVLEEEDIELSNPTHSRTSYEDLDINESDNNDIQEDRESEYNVDDIIARQLDYESDHYNSQ</sequence>
<evidence type="ECO:0000256" key="1">
    <source>
        <dbReference type="SAM" id="MobiDB-lite"/>
    </source>
</evidence>
<evidence type="ECO:0000313" key="2">
    <source>
        <dbReference type="EMBL" id="CAG8561617.1"/>
    </source>
</evidence>
<keyword evidence="3" id="KW-1185">Reference proteome</keyword>
<comment type="caution">
    <text evidence="2">The sequence shown here is derived from an EMBL/GenBank/DDBJ whole genome shotgun (WGS) entry which is preliminary data.</text>
</comment>
<protein>
    <submittedName>
        <fullName evidence="2">20231_t:CDS:1</fullName>
    </submittedName>
</protein>
<proteinExistence type="predicted"/>
<reference evidence="2" key="1">
    <citation type="submission" date="2021-06" db="EMBL/GenBank/DDBJ databases">
        <authorList>
            <person name="Kallberg Y."/>
            <person name="Tangrot J."/>
            <person name="Rosling A."/>
        </authorList>
    </citation>
    <scope>NUCLEOTIDE SEQUENCE</scope>
    <source>
        <strain evidence="2">MA453B</strain>
    </source>
</reference>
<evidence type="ECO:0000313" key="3">
    <source>
        <dbReference type="Proteomes" id="UP000789405"/>
    </source>
</evidence>
<dbReference type="OrthoDB" id="2417702at2759"/>
<feature type="region of interest" description="Disordered" evidence="1">
    <location>
        <begin position="223"/>
        <end position="264"/>
    </location>
</feature>
<gene>
    <name evidence="2" type="ORF">DERYTH_LOCUS5765</name>
</gene>